<dbReference type="InterPro" id="IPR014859">
    <property type="entry name" value="Phage_TAC_4"/>
</dbReference>
<accession>A0A3B8DJB5</accession>
<evidence type="ECO:0008006" key="3">
    <source>
        <dbReference type="Google" id="ProtNLM"/>
    </source>
</evidence>
<dbReference type="Proteomes" id="UP000279491">
    <property type="component" value="Segment"/>
</dbReference>
<evidence type="ECO:0000313" key="2">
    <source>
        <dbReference type="Proteomes" id="UP000279491"/>
    </source>
</evidence>
<keyword evidence="2" id="KW-1185">Reference proteome</keyword>
<dbReference type="Pfam" id="PF08748">
    <property type="entry name" value="Phage_TAC_4"/>
    <property type="match status" value="1"/>
</dbReference>
<organism evidence="1">
    <name type="scientific">Cronobacter phage CS01</name>
    <dbReference type="NCBI Taxonomy" id="2496544"/>
    <lineage>
        <taxon>Viruses</taxon>
        <taxon>Duplodnaviria</taxon>
        <taxon>Heunggongvirae</taxon>
        <taxon>Uroviricota</taxon>
        <taxon>Caudoviricetes</taxon>
        <taxon>Drexlerviridae</taxon>
        <taxon>Kyungwonvirus</taxon>
        <taxon>Kyungwonvirus CS01</taxon>
    </lineage>
</organism>
<name>A0A3B8DJB5_9CAUD</name>
<sequence>MSKKFKITLGRLPDFKLPVSMTLQNGETGDMCFTVRHLKASELQEMMQQEKPVSDVEFIKTIASGWDLEEEFNDENIAELLSLFPMAAASMMEAYTAAMIGARAKN</sequence>
<reference evidence="1" key="1">
    <citation type="submission" date="2018-09" db="EMBL/GenBank/DDBJ databases">
        <title>Genome Analysis and Characterisation of Bacteriophage CS01 Active against Cronobacter sakazakii.</title>
        <authorList>
            <person name="Kim G.-H."/>
            <person name="Kim J."/>
            <person name="Yoon S.-S."/>
        </authorList>
    </citation>
    <scope>NUCLEOTIDE SEQUENCE [LARGE SCALE GENOMIC DNA]</scope>
</reference>
<gene>
    <name evidence="1" type="ORF">CS01_008</name>
</gene>
<protein>
    <recommendedName>
        <fullName evidence="3">Tail assembly chaperone</fullName>
    </recommendedName>
</protein>
<dbReference type="EMBL" id="MH845412">
    <property type="protein sequence ID" value="AYJ73296.1"/>
    <property type="molecule type" value="Genomic_DNA"/>
</dbReference>
<evidence type="ECO:0000313" key="1">
    <source>
        <dbReference type="EMBL" id="AYJ73296.1"/>
    </source>
</evidence>
<proteinExistence type="predicted"/>